<name>A0A249JZM7_9ACTN</name>
<sequence length="240" mass="27245">METSQMNSRIAVIPARGGSKRLPGKNIRTMEGIPLIGRTISLLLESNFFDEVFVTTDNQEIAKISKEFGATIPFLRDKNLSDDFTPTQPVISNFLSELSSKLAIDPEFCCCVYSSAFMLPKHVFSETFNLLTAKNDCDFVATILKYSHPIQRAMTLNKVTNAVTFLNPENLATRTQDLAETYFDAGQLYWGRSKAWKEMRPIFDKTTVGYPLELNSVVDLDSQDDWLKAEELFKVRNFQQ</sequence>
<evidence type="ECO:0000313" key="1">
    <source>
        <dbReference type="EMBL" id="ASY09974.2"/>
    </source>
</evidence>
<gene>
    <name evidence="1" type="primary">pseF</name>
    <name evidence="1" type="ORF">B1s21122_06190</name>
</gene>
<keyword evidence="1" id="KW-0548">Nucleotidyltransferase</keyword>
<dbReference type="GO" id="GO:0008781">
    <property type="term" value="F:N-acylneuraminate cytidylyltransferase activity"/>
    <property type="evidence" value="ECO:0007669"/>
    <property type="project" value="TreeGrafter"/>
</dbReference>
<dbReference type="Proteomes" id="UP000217153">
    <property type="component" value="Chromosome"/>
</dbReference>
<evidence type="ECO:0000313" key="2">
    <source>
        <dbReference type="Proteomes" id="UP000217153"/>
    </source>
</evidence>
<dbReference type="NCBIfam" id="TIGR03584">
    <property type="entry name" value="PseF"/>
    <property type="match status" value="1"/>
</dbReference>
<dbReference type="InterPro" id="IPR003329">
    <property type="entry name" value="Cytidylyl_trans"/>
</dbReference>
<dbReference type="PANTHER" id="PTHR21485:SF6">
    <property type="entry name" value="N-ACYLNEURAMINATE CYTIDYLYLTRANSFERASE-RELATED"/>
    <property type="match status" value="1"/>
</dbReference>
<dbReference type="Gene3D" id="3.90.550.10">
    <property type="entry name" value="Spore Coat Polysaccharide Biosynthesis Protein SpsA, Chain A"/>
    <property type="match status" value="1"/>
</dbReference>
<dbReference type="PANTHER" id="PTHR21485">
    <property type="entry name" value="HAD SUPERFAMILY MEMBERS CMAS AND KDSC"/>
    <property type="match status" value="1"/>
</dbReference>
<accession>A0A249JZM7</accession>
<keyword evidence="2" id="KW-1185">Reference proteome</keyword>
<organism evidence="1 2">
    <name type="scientific">Candidatus Nanopelagicus limnae</name>
    <dbReference type="NCBI Taxonomy" id="1884634"/>
    <lineage>
        <taxon>Bacteria</taxon>
        <taxon>Bacillati</taxon>
        <taxon>Actinomycetota</taxon>
        <taxon>Actinomycetes</taxon>
        <taxon>Candidatus Nanopelagicales</taxon>
        <taxon>Candidatus Nanopelagicaceae</taxon>
        <taxon>Candidatus Nanopelagicus</taxon>
    </lineage>
</organism>
<reference evidence="2" key="1">
    <citation type="submission" date="2016-10" db="EMBL/GenBank/DDBJ databases">
        <title>High microdiversification within the ubiquitous acI lineage of Actinobacteria.</title>
        <authorList>
            <person name="Neuenschwander S.M."/>
            <person name="Salcher M."/>
            <person name="Ghai R."/>
            <person name="Pernthaler J."/>
        </authorList>
    </citation>
    <scope>NUCLEOTIDE SEQUENCE [LARGE SCALE GENOMIC DNA]</scope>
</reference>
<dbReference type="OrthoDB" id="9805604at2"/>
<dbReference type="CDD" id="cd02513">
    <property type="entry name" value="CMP-NeuAc_Synthase"/>
    <property type="match status" value="1"/>
</dbReference>
<keyword evidence="1" id="KW-0808">Transferase</keyword>
<dbReference type="Pfam" id="PF02348">
    <property type="entry name" value="CTP_transf_3"/>
    <property type="match status" value="1"/>
</dbReference>
<dbReference type="InterPro" id="IPR050793">
    <property type="entry name" value="CMP-NeuNAc_synthase"/>
</dbReference>
<dbReference type="EMBL" id="CP016768">
    <property type="protein sequence ID" value="ASY09974.2"/>
    <property type="molecule type" value="Genomic_DNA"/>
</dbReference>
<dbReference type="InterPro" id="IPR029044">
    <property type="entry name" value="Nucleotide-diphossugar_trans"/>
</dbReference>
<dbReference type="SUPFAM" id="SSF53448">
    <property type="entry name" value="Nucleotide-diphospho-sugar transferases"/>
    <property type="match status" value="1"/>
</dbReference>
<dbReference type="InterPro" id="IPR020039">
    <property type="entry name" value="PseF"/>
</dbReference>
<proteinExistence type="predicted"/>
<dbReference type="AlphaFoldDB" id="A0A249JZM7"/>
<dbReference type="KEGG" id="abam:B1s21122_06190"/>
<protein>
    <submittedName>
        <fullName evidence="1">N-acylneuraminate cytidylyltransferase</fullName>
    </submittedName>
</protein>